<dbReference type="EMBL" id="CP006664">
    <property type="protein sequence ID" value="AIJ09252.1"/>
    <property type="molecule type" value="Genomic_DNA"/>
</dbReference>
<evidence type="ECO:0000313" key="1">
    <source>
        <dbReference type="EMBL" id="AIJ09252.1"/>
    </source>
</evidence>
<evidence type="ECO:0000313" key="2">
    <source>
        <dbReference type="Proteomes" id="UP000028681"/>
    </source>
</evidence>
<proteinExistence type="predicted"/>
<accession>A0A076LRE2</accession>
<dbReference type="AlphaFoldDB" id="A0A076LRE2"/>
<gene>
    <name evidence="1" type="ORF">ETEE_2819</name>
</gene>
<dbReference type="KEGG" id="ete:ETEE_2819"/>
<protein>
    <submittedName>
        <fullName evidence="1">Prophage tail protein</fullName>
    </submittedName>
</protein>
<dbReference type="Proteomes" id="UP000028681">
    <property type="component" value="Chromosome"/>
</dbReference>
<dbReference type="HOGENOM" id="CLU_114463_3_0_6"/>
<dbReference type="Pfam" id="PF10076">
    <property type="entry name" value="Phage_Mu_Gp48"/>
    <property type="match status" value="1"/>
</dbReference>
<dbReference type="GeneID" id="33940328"/>
<reference evidence="1 2" key="1">
    <citation type="journal article" date="2012" name="PLoS ONE">
        <title>Edwardsiella comparative phylogenomics reveal the new intra/inter-species taxonomic relationships, virulence evolution and niche adaptation mechanisms.</title>
        <authorList>
            <person name="Yang M."/>
            <person name="Lv Y."/>
            <person name="Xiao J."/>
            <person name="Wu H."/>
            <person name="Zheng H."/>
            <person name="Liu Q."/>
            <person name="Zhang Y."/>
            <person name="Wang Q."/>
        </authorList>
    </citation>
    <scope>NUCLEOTIDE SEQUENCE [LARGE SCALE GENOMIC DNA]</scope>
    <source>
        <strain evidence="2">080813</strain>
    </source>
</reference>
<name>A0A076LRE2_9GAMM</name>
<dbReference type="RefSeq" id="WP_034171756.1">
    <property type="nucleotide sequence ID" value="NZ_CP006664.1"/>
</dbReference>
<organism evidence="1 2">
    <name type="scientific">Edwardsiella anguillarum ET080813</name>
    <dbReference type="NCBI Taxonomy" id="667120"/>
    <lineage>
        <taxon>Bacteria</taxon>
        <taxon>Pseudomonadati</taxon>
        <taxon>Pseudomonadota</taxon>
        <taxon>Gammaproteobacteria</taxon>
        <taxon>Enterobacterales</taxon>
        <taxon>Hafniaceae</taxon>
        <taxon>Edwardsiella</taxon>
    </lineage>
</organism>
<sequence>MVMTPHQRALMLLLPEGKAWNKAPEASLASLCGGLSQSSARVSEAGRQLLHERFPSSATLLLTDWERFLGLPDCDIGDAGVAERQNYAANKMRLKPSVNRYFYIELAAQYGFRIEITTAPESQWVSIITIKDHITYRNMNVLDHVLTPLRVYDAGILECLLNRYKPAWQEFRYVYDAPTEK</sequence>
<dbReference type="InterPro" id="IPR018755">
    <property type="entry name" value="Phage_Mu_Gp48"/>
</dbReference>